<feature type="domain" description="GST N-terminal" evidence="1">
    <location>
        <begin position="1"/>
        <end position="76"/>
    </location>
</feature>
<dbReference type="Pfam" id="PF13417">
    <property type="entry name" value="GST_N_3"/>
    <property type="match status" value="1"/>
</dbReference>
<comment type="caution">
    <text evidence="2">The sequence shown here is derived from an EMBL/GenBank/DDBJ whole genome shotgun (WGS) entry which is preliminary data.</text>
</comment>
<dbReference type="PANTHER" id="PTHR12782:SF5">
    <property type="entry name" value="PROSTAGLANDIN E SYNTHASE 2"/>
    <property type="match status" value="1"/>
</dbReference>
<dbReference type="STRING" id="1123401.GCA_000621325_01851"/>
<dbReference type="InterPro" id="IPR036282">
    <property type="entry name" value="Glutathione-S-Trfase_C_sf"/>
</dbReference>
<evidence type="ECO:0000313" key="3">
    <source>
        <dbReference type="Proteomes" id="UP000192491"/>
    </source>
</evidence>
<dbReference type="SUPFAM" id="SSF52833">
    <property type="entry name" value="Thioredoxin-like"/>
    <property type="match status" value="1"/>
</dbReference>
<dbReference type="InterPro" id="IPR036249">
    <property type="entry name" value="Thioredoxin-like_sf"/>
</dbReference>
<dbReference type="InterPro" id="IPR011767">
    <property type="entry name" value="GLR_AS"/>
</dbReference>
<dbReference type="SUPFAM" id="SSF47616">
    <property type="entry name" value="GST C-terminal domain-like"/>
    <property type="match status" value="1"/>
</dbReference>
<accession>A0A1Y1QAM2</accession>
<evidence type="ECO:0000259" key="1">
    <source>
        <dbReference type="PROSITE" id="PS50404"/>
    </source>
</evidence>
<dbReference type="Gene3D" id="1.20.1050.10">
    <property type="match status" value="1"/>
</dbReference>
<dbReference type="PROSITE" id="PS00195">
    <property type="entry name" value="GLUTAREDOXIN_1"/>
    <property type="match status" value="1"/>
</dbReference>
<dbReference type="SFLD" id="SFLDS00019">
    <property type="entry name" value="Glutathione_Transferase_(cytos"/>
    <property type="match status" value="1"/>
</dbReference>
<gene>
    <name evidence="2" type="ORF">BWK73_45900</name>
</gene>
<protein>
    <recommendedName>
        <fullName evidence="1">GST N-terminal domain-containing protein</fullName>
    </recommendedName>
</protein>
<dbReference type="InterPro" id="IPR040079">
    <property type="entry name" value="Glutathione_S-Trfase"/>
</dbReference>
<dbReference type="PROSITE" id="PS51354">
    <property type="entry name" value="GLUTAREDOXIN_2"/>
    <property type="match status" value="1"/>
</dbReference>
<dbReference type="AlphaFoldDB" id="A0A1Y1QAM2"/>
<reference evidence="2 3" key="1">
    <citation type="submission" date="2017-01" db="EMBL/GenBank/DDBJ databases">
        <title>Novel large sulfur bacteria in the metagenomes of groundwater-fed chemosynthetic microbial mats in the Lake Huron basin.</title>
        <authorList>
            <person name="Sharrar A.M."/>
            <person name="Flood B.E."/>
            <person name="Bailey J.V."/>
            <person name="Jones D.S."/>
            <person name="Biddanda B."/>
            <person name="Ruberg S.A."/>
            <person name="Marcus D.N."/>
            <person name="Dick G.J."/>
        </authorList>
    </citation>
    <scope>NUCLEOTIDE SEQUENCE [LARGE SCALE GENOMIC DNA]</scope>
    <source>
        <strain evidence="2">A8</strain>
    </source>
</reference>
<evidence type="ECO:0000313" key="2">
    <source>
        <dbReference type="EMBL" id="OQX01481.1"/>
    </source>
</evidence>
<name>A0A1Y1QAM2_9GAMM</name>
<sequence length="223" mass="24896">MITLYQFNSCPFCWKVKAFLNYTKIPYNVVEVTPFGMKELDFTDHKKVPVLKDDAEIVVESSAVVRYLNDNYAHLLPAPQDEEWLTWVDNTLVHYLPPLIHPNIGKSFHNLGLVMTGSKDGAVKRFFVRLVGAMVMPRVANKMKLKHSIQNPAAEFQTALVHWVDNGLAGKDFYAGEQPGLVDTSVFGVLRCSAQGMGILEAAAVTNPAFGRWYEACRGMMGA</sequence>
<dbReference type="EMBL" id="MTEJ01000572">
    <property type="protein sequence ID" value="OQX01481.1"/>
    <property type="molecule type" value="Genomic_DNA"/>
</dbReference>
<dbReference type="PROSITE" id="PS50404">
    <property type="entry name" value="GST_NTER"/>
    <property type="match status" value="1"/>
</dbReference>
<dbReference type="PANTHER" id="PTHR12782">
    <property type="entry name" value="MICROSOMAL PROSTAGLANDIN E SYNTHASE-2"/>
    <property type="match status" value="1"/>
</dbReference>
<organism evidence="2 3">
    <name type="scientific">Thiothrix lacustris</name>
    <dbReference type="NCBI Taxonomy" id="525917"/>
    <lineage>
        <taxon>Bacteria</taxon>
        <taxon>Pseudomonadati</taxon>
        <taxon>Pseudomonadota</taxon>
        <taxon>Gammaproteobacteria</taxon>
        <taxon>Thiotrichales</taxon>
        <taxon>Thiotrichaceae</taxon>
        <taxon>Thiothrix</taxon>
    </lineage>
</organism>
<dbReference type="Proteomes" id="UP000192491">
    <property type="component" value="Unassembled WGS sequence"/>
</dbReference>
<dbReference type="Gene3D" id="3.40.30.10">
    <property type="entry name" value="Glutaredoxin"/>
    <property type="match status" value="1"/>
</dbReference>
<dbReference type="InterPro" id="IPR004045">
    <property type="entry name" value="Glutathione_S-Trfase_N"/>
</dbReference>
<proteinExistence type="predicted"/>